<dbReference type="OrthoDB" id="7530149at2"/>
<dbReference type="InterPro" id="IPR021312">
    <property type="entry name" value="DUF2889"/>
</dbReference>
<dbReference type="AlphaFoldDB" id="A0A2S6AQJ8"/>
<dbReference type="Proteomes" id="UP000239874">
    <property type="component" value="Unassembled WGS sequence"/>
</dbReference>
<dbReference type="EMBL" id="PSZC01000009">
    <property type="protein sequence ID" value="PPJ37557.1"/>
    <property type="molecule type" value="Genomic_DNA"/>
</dbReference>
<proteinExistence type="predicted"/>
<evidence type="ECO:0008006" key="3">
    <source>
        <dbReference type="Google" id="ProtNLM"/>
    </source>
</evidence>
<comment type="caution">
    <text evidence="1">The sequence shown here is derived from an EMBL/GenBank/DDBJ whole genome shotgun (WGS) entry which is preliminary data.</text>
</comment>
<protein>
    <recommendedName>
        <fullName evidence="3">DUF2889 domain-containing protein</fullName>
    </recommendedName>
</protein>
<accession>A0A2S6AQJ8</accession>
<evidence type="ECO:0000313" key="1">
    <source>
        <dbReference type="EMBL" id="PPJ37557.1"/>
    </source>
</evidence>
<evidence type="ECO:0000313" key="2">
    <source>
        <dbReference type="Proteomes" id="UP000239874"/>
    </source>
</evidence>
<dbReference type="Pfam" id="PF11136">
    <property type="entry name" value="DUF2889"/>
    <property type="match status" value="1"/>
</dbReference>
<gene>
    <name evidence="1" type="ORF">C5E45_15035</name>
</gene>
<sequence>MHWPAGPGTQLRLLGRARDLSTPSDGGDPVVLREDTMRVGVNSATRTIEDIEATPARANLAQLIGARGGGNSRAVLAEALADEAAAGTPLYLLLDDIAGASLIAGFAYSRWIDRDVLMQQISAVPVRNMTGVCTGFQPGSGALMPDGSSRWNHQVQPVQPLPRPGDPMSWHALEEITAMAMRRARRIDVHVGDVITIDSMFQDSSTVPTGGRVAVHEYRLTATADPTTGEVLTIDADPRVLPYDECPLASRNVEKMLGTPLSALRTVVLEKLAGTEGCTHLNDAIRALAEVPTLVRALHEDTERR</sequence>
<organism evidence="1 2">
    <name type="scientific">Nocardia nova</name>
    <dbReference type="NCBI Taxonomy" id="37330"/>
    <lineage>
        <taxon>Bacteria</taxon>
        <taxon>Bacillati</taxon>
        <taxon>Actinomycetota</taxon>
        <taxon>Actinomycetes</taxon>
        <taxon>Mycobacteriales</taxon>
        <taxon>Nocardiaceae</taxon>
        <taxon>Nocardia</taxon>
    </lineage>
</organism>
<reference evidence="1 2" key="1">
    <citation type="submission" date="2018-02" db="EMBL/GenBank/DDBJ databases">
        <title>8 Nocardia nova and 1 Nocardia cyriacigeorgica strain used for evolution to TMP-SMX.</title>
        <authorList>
            <person name="Mehta H."/>
            <person name="Weng J."/>
            <person name="Shamoo Y."/>
        </authorList>
    </citation>
    <scope>NUCLEOTIDE SEQUENCE [LARGE SCALE GENOMIC DNA]</scope>
    <source>
        <strain evidence="1 2">MDA3139</strain>
    </source>
</reference>
<name>A0A2S6AQJ8_9NOCA</name>